<comment type="similarity">
    <text evidence="2">Belongs to the bacterial solute-binding protein 2 family.</text>
</comment>
<keyword evidence="3" id="KW-0732">Signal</keyword>
<feature type="chain" id="PRO_5045569247" evidence="3">
    <location>
        <begin position="30"/>
        <end position="336"/>
    </location>
</feature>
<dbReference type="Gene3D" id="3.40.50.2300">
    <property type="match status" value="2"/>
</dbReference>
<evidence type="ECO:0000256" key="1">
    <source>
        <dbReference type="ARBA" id="ARBA00004196"/>
    </source>
</evidence>
<comment type="subcellular location">
    <subcellularLocation>
        <location evidence="1">Cell envelope</location>
    </subcellularLocation>
</comment>
<dbReference type="PROSITE" id="PS51257">
    <property type="entry name" value="PROKAR_LIPOPROTEIN"/>
    <property type="match status" value="1"/>
</dbReference>
<dbReference type="SUPFAM" id="SSF53822">
    <property type="entry name" value="Periplasmic binding protein-like I"/>
    <property type="match status" value="1"/>
</dbReference>
<evidence type="ECO:0000313" key="5">
    <source>
        <dbReference type="EMBL" id="MEE3852938.1"/>
    </source>
</evidence>
<feature type="domain" description="Periplasmic binding protein" evidence="4">
    <location>
        <begin position="61"/>
        <end position="302"/>
    </location>
</feature>
<dbReference type="Pfam" id="PF13407">
    <property type="entry name" value="Peripla_BP_4"/>
    <property type="match status" value="1"/>
</dbReference>
<evidence type="ECO:0000256" key="3">
    <source>
        <dbReference type="SAM" id="SignalP"/>
    </source>
</evidence>
<dbReference type="PANTHER" id="PTHR30036">
    <property type="entry name" value="D-XYLOSE-BINDING PERIPLASMIC PROTEIN"/>
    <property type="match status" value="1"/>
</dbReference>
<proteinExistence type="inferred from homology"/>
<gene>
    <name evidence="5" type="ORF">VZC37_21555</name>
</gene>
<accession>A0ABU7MJA2</accession>
<comment type="caution">
    <text evidence="5">The sequence shown here is derived from an EMBL/GenBank/DDBJ whole genome shotgun (WGS) entry which is preliminary data.</text>
</comment>
<dbReference type="Proteomes" id="UP001347146">
    <property type="component" value="Unassembled WGS sequence"/>
</dbReference>
<evidence type="ECO:0000313" key="6">
    <source>
        <dbReference type="Proteomes" id="UP001347146"/>
    </source>
</evidence>
<keyword evidence="6" id="KW-1185">Reference proteome</keyword>
<organism evidence="5 6">
    <name type="scientific">Gordonia sesuvii</name>
    <dbReference type="NCBI Taxonomy" id="3116777"/>
    <lineage>
        <taxon>Bacteria</taxon>
        <taxon>Bacillati</taxon>
        <taxon>Actinomycetota</taxon>
        <taxon>Actinomycetes</taxon>
        <taxon>Mycobacteriales</taxon>
        <taxon>Gordoniaceae</taxon>
        <taxon>Gordonia</taxon>
    </lineage>
</organism>
<protein>
    <submittedName>
        <fullName evidence="5">Substrate-binding domain-containing protein</fullName>
    </submittedName>
</protein>
<dbReference type="PANTHER" id="PTHR30036:SF7">
    <property type="entry name" value="ABC TRANSPORTER PERIPLASMIC-BINDING PROTEIN YPHF"/>
    <property type="match status" value="1"/>
</dbReference>
<dbReference type="EMBL" id="JAZDUF010000008">
    <property type="protein sequence ID" value="MEE3852938.1"/>
    <property type="molecule type" value="Genomic_DNA"/>
</dbReference>
<dbReference type="InterPro" id="IPR050555">
    <property type="entry name" value="Bact_Solute-Bind_Prot2"/>
</dbReference>
<dbReference type="InterPro" id="IPR028082">
    <property type="entry name" value="Peripla_BP_I"/>
</dbReference>
<sequence length="336" mass="34730">MRSSRRRTRVITGAVAAAGVALLVLSACSSTGGRPDGDDAGMAAGQADTPRATVAMVTHGVPGNAFWDLVQKGAETAAAKDNIELKYSADPQAPNQANLVQAAIDSDVDGIAVTLAKPEAMAPAVSRALADGIPVVGLNAGFDQWQQLGIQQYFGQDETIAGEAAGSRLQDEGARKVLCVIHEQGNISLESRCAGVRQGFQGGQVELINVNSADMPSVEAALTAKFQQDPSIDHVIALDASIALTAVESKNTAGAQAQIATFDTNAALVGAIENGDVIWAIDQQPFLQGYLAIDSLWLYLNNGNTIGGGQAVLTGPAFIDESNVDAIAEYAEAGTR</sequence>
<evidence type="ECO:0000256" key="2">
    <source>
        <dbReference type="ARBA" id="ARBA00007639"/>
    </source>
</evidence>
<feature type="signal peptide" evidence="3">
    <location>
        <begin position="1"/>
        <end position="29"/>
    </location>
</feature>
<dbReference type="InterPro" id="IPR025997">
    <property type="entry name" value="SBP_2_dom"/>
</dbReference>
<evidence type="ECO:0000259" key="4">
    <source>
        <dbReference type="Pfam" id="PF13407"/>
    </source>
</evidence>
<reference evidence="5 6" key="1">
    <citation type="submission" date="2024-01" db="EMBL/GenBank/DDBJ databases">
        <title>Draft genome sequence of Gordonia sp. LSe1-13.</title>
        <authorList>
            <person name="Suphannarot A."/>
            <person name="Mingma R."/>
        </authorList>
    </citation>
    <scope>NUCLEOTIDE SEQUENCE [LARGE SCALE GENOMIC DNA]</scope>
    <source>
        <strain evidence="5 6">LSe1-13</strain>
    </source>
</reference>
<name>A0ABU7MJA2_9ACTN</name>
<dbReference type="RefSeq" id="WP_330435623.1">
    <property type="nucleotide sequence ID" value="NZ_JAZDUF010000008.1"/>
</dbReference>